<dbReference type="Pfam" id="PF01343">
    <property type="entry name" value="Peptidase_S49"/>
    <property type="match status" value="1"/>
</dbReference>
<evidence type="ECO:0000256" key="4">
    <source>
        <dbReference type="ARBA" id="ARBA00022825"/>
    </source>
</evidence>
<organism evidence="7">
    <name type="scientific">marine metagenome</name>
    <dbReference type="NCBI Taxonomy" id="408172"/>
    <lineage>
        <taxon>unclassified sequences</taxon>
        <taxon>metagenomes</taxon>
        <taxon>ecological metagenomes</taxon>
    </lineage>
</organism>
<feature type="non-terminal residue" evidence="7">
    <location>
        <position position="289"/>
    </location>
</feature>
<reference evidence="7" key="1">
    <citation type="submission" date="2018-05" db="EMBL/GenBank/DDBJ databases">
        <authorList>
            <person name="Lanie J.A."/>
            <person name="Ng W.-L."/>
            <person name="Kazmierczak K.M."/>
            <person name="Andrzejewski T.M."/>
            <person name="Davidsen T.M."/>
            <person name="Wayne K.J."/>
            <person name="Tettelin H."/>
            <person name="Glass J.I."/>
            <person name="Rusch D."/>
            <person name="Podicherti R."/>
            <person name="Tsui H.-C.T."/>
            <person name="Winkler M.E."/>
        </authorList>
    </citation>
    <scope>NUCLEOTIDE SEQUENCE</scope>
</reference>
<keyword evidence="5" id="KW-0472">Membrane</keyword>
<dbReference type="InterPro" id="IPR002142">
    <property type="entry name" value="Peptidase_S49"/>
</dbReference>
<evidence type="ECO:0000256" key="3">
    <source>
        <dbReference type="ARBA" id="ARBA00022801"/>
    </source>
</evidence>
<sequence length="289" mass="31469">MSDNAPPVISPGPSPVPARKSRGWMWISLCSLGCLLLGGFLIVLMFVGAAGMSMSTNGGSSYDEVILRNNHSDKKIAVIDLSGLIASFSVDASGHNMIESLRRQFEWANNDDDVKAILFRINSPGGEVLASDKIADIVRESKKPVISVMGALAASGGYYVAAPSDWIVAHELTITGSIGVIMSGYSIRNLMDKVGVQPIVFKSGKHKDMLSLGKREEDITPEERKIVQDMIDETFERFKKIVHEGRDMDNRDTEDGESLEENWESFADGRILSGNMALAQGFVDELGDL</sequence>
<proteinExistence type="inferred from homology"/>
<keyword evidence="5" id="KW-1133">Transmembrane helix</keyword>
<evidence type="ECO:0000256" key="5">
    <source>
        <dbReference type="SAM" id="Phobius"/>
    </source>
</evidence>
<protein>
    <recommendedName>
        <fullName evidence="6">Peptidase S49 domain-containing protein</fullName>
    </recommendedName>
</protein>
<dbReference type="SUPFAM" id="SSF52096">
    <property type="entry name" value="ClpP/crotonase"/>
    <property type="match status" value="1"/>
</dbReference>
<dbReference type="Gene3D" id="3.90.226.10">
    <property type="entry name" value="2-enoyl-CoA Hydratase, Chain A, domain 1"/>
    <property type="match status" value="1"/>
</dbReference>
<dbReference type="InterPro" id="IPR029045">
    <property type="entry name" value="ClpP/crotonase-like_dom_sf"/>
</dbReference>
<evidence type="ECO:0000256" key="2">
    <source>
        <dbReference type="ARBA" id="ARBA00022670"/>
    </source>
</evidence>
<keyword evidence="3" id="KW-0378">Hydrolase</keyword>
<dbReference type="AlphaFoldDB" id="A0A382KHH8"/>
<dbReference type="EMBL" id="UINC01079927">
    <property type="protein sequence ID" value="SVC22397.1"/>
    <property type="molecule type" value="Genomic_DNA"/>
</dbReference>
<accession>A0A382KHH8</accession>
<name>A0A382KHH8_9ZZZZ</name>
<dbReference type="NCBIfam" id="TIGR00706">
    <property type="entry name" value="SppA_dom"/>
    <property type="match status" value="1"/>
</dbReference>
<dbReference type="InterPro" id="IPR004635">
    <property type="entry name" value="Pept_S49_SppA"/>
</dbReference>
<dbReference type="PANTHER" id="PTHR42987">
    <property type="entry name" value="PEPTIDASE S49"/>
    <property type="match status" value="1"/>
</dbReference>
<dbReference type="GO" id="GO:0006508">
    <property type="term" value="P:proteolysis"/>
    <property type="evidence" value="ECO:0007669"/>
    <property type="project" value="UniProtKB-KW"/>
</dbReference>
<keyword evidence="4" id="KW-0720">Serine protease</keyword>
<feature type="transmembrane region" description="Helical" evidence="5">
    <location>
        <begin position="24"/>
        <end position="47"/>
    </location>
</feature>
<evidence type="ECO:0000259" key="6">
    <source>
        <dbReference type="Pfam" id="PF01343"/>
    </source>
</evidence>
<keyword evidence="2" id="KW-0645">Protease</keyword>
<dbReference type="GO" id="GO:0008236">
    <property type="term" value="F:serine-type peptidase activity"/>
    <property type="evidence" value="ECO:0007669"/>
    <property type="project" value="UniProtKB-KW"/>
</dbReference>
<evidence type="ECO:0000313" key="7">
    <source>
        <dbReference type="EMBL" id="SVC22397.1"/>
    </source>
</evidence>
<comment type="similarity">
    <text evidence="1">Belongs to the peptidase S49 family.</text>
</comment>
<dbReference type="CDD" id="cd07023">
    <property type="entry name" value="S49_Sppa_N_C"/>
    <property type="match status" value="1"/>
</dbReference>
<dbReference type="PANTHER" id="PTHR42987:SF4">
    <property type="entry name" value="PROTEASE SOHB-RELATED"/>
    <property type="match status" value="1"/>
</dbReference>
<evidence type="ECO:0000256" key="1">
    <source>
        <dbReference type="ARBA" id="ARBA00008683"/>
    </source>
</evidence>
<dbReference type="InterPro" id="IPR047272">
    <property type="entry name" value="S49_SppA_C"/>
</dbReference>
<keyword evidence="5" id="KW-0812">Transmembrane</keyword>
<gene>
    <name evidence="7" type="ORF">METZ01_LOCUS275251</name>
</gene>
<feature type="domain" description="Peptidase S49" evidence="6">
    <location>
        <begin position="139"/>
        <end position="288"/>
    </location>
</feature>